<organism evidence="2 3">
    <name type="scientific">Potamilus streckersoni</name>
    <dbReference type="NCBI Taxonomy" id="2493646"/>
    <lineage>
        <taxon>Eukaryota</taxon>
        <taxon>Metazoa</taxon>
        <taxon>Spiralia</taxon>
        <taxon>Lophotrochozoa</taxon>
        <taxon>Mollusca</taxon>
        <taxon>Bivalvia</taxon>
        <taxon>Autobranchia</taxon>
        <taxon>Heteroconchia</taxon>
        <taxon>Palaeoheterodonta</taxon>
        <taxon>Unionida</taxon>
        <taxon>Unionoidea</taxon>
        <taxon>Unionidae</taxon>
        <taxon>Ambleminae</taxon>
        <taxon>Lampsilini</taxon>
        <taxon>Potamilus</taxon>
    </lineage>
</organism>
<evidence type="ECO:0000313" key="2">
    <source>
        <dbReference type="EMBL" id="KAK3586879.1"/>
    </source>
</evidence>
<feature type="chain" id="PRO_5041951594" evidence="1">
    <location>
        <begin position="33"/>
        <end position="90"/>
    </location>
</feature>
<protein>
    <submittedName>
        <fullName evidence="2">Uncharacterized protein</fullName>
    </submittedName>
</protein>
<reference evidence="2" key="2">
    <citation type="journal article" date="2021" name="Genome Biol. Evol.">
        <title>Developing a high-quality reference genome for a parasitic bivalve with doubly uniparental inheritance (Bivalvia: Unionida).</title>
        <authorList>
            <person name="Smith C.H."/>
        </authorList>
    </citation>
    <scope>NUCLEOTIDE SEQUENCE</scope>
    <source>
        <strain evidence="2">CHS0354</strain>
        <tissue evidence="2">Mantle</tissue>
    </source>
</reference>
<keyword evidence="3" id="KW-1185">Reference proteome</keyword>
<dbReference type="Proteomes" id="UP001195483">
    <property type="component" value="Unassembled WGS sequence"/>
</dbReference>
<keyword evidence="1" id="KW-0732">Signal</keyword>
<evidence type="ECO:0000313" key="3">
    <source>
        <dbReference type="Proteomes" id="UP001195483"/>
    </source>
</evidence>
<accession>A0AAE0S859</accession>
<sequence>MTLKGRSSRRIRTFTFLMVLCSVLHVFGSVNGQWAQTLGWGGAGYGKRSLTWMDLIRVKPRPIKMLRDVLQVNPNLKKLSLDALQNNCFL</sequence>
<proteinExistence type="predicted"/>
<evidence type="ECO:0000256" key="1">
    <source>
        <dbReference type="SAM" id="SignalP"/>
    </source>
</evidence>
<reference evidence="2" key="3">
    <citation type="submission" date="2023-05" db="EMBL/GenBank/DDBJ databases">
        <authorList>
            <person name="Smith C.H."/>
        </authorList>
    </citation>
    <scope>NUCLEOTIDE SEQUENCE</scope>
    <source>
        <strain evidence="2">CHS0354</strain>
        <tissue evidence="2">Mantle</tissue>
    </source>
</reference>
<name>A0AAE0S859_9BIVA</name>
<dbReference type="EMBL" id="JAEAOA010001092">
    <property type="protein sequence ID" value="KAK3586879.1"/>
    <property type="molecule type" value="Genomic_DNA"/>
</dbReference>
<dbReference type="AlphaFoldDB" id="A0AAE0S859"/>
<feature type="signal peptide" evidence="1">
    <location>
        <begin position="1"/>
        <end position="32"/>
    </location>
</feature>
<comment type="caution">
    <text evidence="2">The sequence shown here is derived from an EMBL/GenBank/DDBJ whole genome shotgun (WGS) entry which is preliminary data.</text>
</comment>
<gene>
    <name evidence="2" type="ORF">CHS0354_017671</name>
</gene>
<reference evidence="2" key="1">
    <citation type="journal article" date="2021" name="Genome Biol. Evol.">
        <title>A High-Quality Reference Genome for a Parasitic Bivalve with Doubly Uniparental Inheritance (Bivalvia: Unionida).</title>
        <authorList>
            <person name="Smith C.H."/>
        </authorList>
    </citation>
    <scope>NUCLEOTIDE SEQUENCE</scope>
    <source>
        <strain evidence="2">CHS0354</strain>
    </source>
</reference>